<dbReference type="InterPro" id="IPR000551">
    <property type="entry name" value="MerR-type_HTH_dom"/>
</dbReference>
<dbReference type="PANTHER" id="PTHR30204">
    <property type="entry name" value="REDOX-CYCLING DRUG-SENSING TRANSCRIPTIONAL ACTIVATOR SOXR"/>
    <property type="match status" value="1"/>
</dbReference>
<protein>
    <submittedName>
        <fullName evidence="3">MerR family transcriptional regulator</fullName>
    </submittedName>
</protein>
<dbReference type="PROSITE" id="PS50937">
    <property type="entry name" value="HTH_MERR_2"/>
    <property type="match status" value="1"/>
</dbReference>
<keyword evidence="1" id="KW-0238">DNA-binding</keyword>
<sequence length="118" mass="14213">MSKRRQGGNSPLYMISVASRILEVHPQTLRMYEREGFVSPHRINRQRLYSDEDLERLDLVIRLTKELGVNKAGVEIILRMRNRIAQLQEEMNEIMRFLEEDVRRDFEERLKKILSERE</sequence>
<dbReference type="Proteomes" id="UP000705867">
    <property type="component" value="Unassembled WGS sequence"/>
</dbReference>
<name>A0A953J3Z1_9BACT</name>
<dbReference type="Gene3D" id="1.10.1660.10">
    <property type="match status" value="1"/>
</dbReference>
<dbReference type="SUPFAM" id="SSF46955">
    <property type="entry name" value="Putative DNA-binding domain"/>
    <property type="match status" value="1"/>
</dbReference>
<dbReference type="GO" id="GO:0003700">
    <property type="term" value="F:DNA-binding transcription factor activity"/>
    <property type="evidence" value="ECO:0007669"/>
    <property type="project" value="InterPro"/>
</dbReference>
<evidence type="ECO:0000313" key="3">
    <source>
        <dbReference type="EMBL" id="MBZ0155863.1"/>
    </source>
</evidence>
<dbReference type="SMART" id="SM00422">
    <property type="entry name" value="HTH_MERR"/>
    <property type="match status" value="1"/>
</dbReference>
<dbReference type="PROSITE" id="PS00552">
    <property type="entry name" value="HTH_MERR_1"/>
    <property type="match status" value="1"/>
</dbReference>
<dbReference type="InterPro" id="IPR009061">
    <property type="entry name" value="DNA-bd_dom_put_sf"/>
</dbReference>
<dbReference type="GO" id="GO:0003677">
    <property type="term" value="F:DNA binding"/>
    <property type="evidence" value="ECO:0007669"/>
    <property type="project" value="UniProtKB-KW"/>
</dbReference>
<evidence type="ECO:0000313" key="4">
    <source>
        <dbReference type="Proteomes" id="UP000705867"/>
    </source>
</evidence>
<dbReference type="InterPro" id="IPR047057">
    <property type="entry name" value="MerR_fam"/>
</dbReference>
<organism evidence="3 4">
    <name type="scientific">Candidatus Nitrobium versatile</name>
    <dbReference type="NCBI Taxonomy" id="2884831"/>
    <lineage>
        <taxon>Bacteria</taxon>
        <taxon>Pseudomonadati</taxon>
        <taxon>Nitrospirota</taxon>
        <taxon>Nitrospiria</taxon>
        <taxon>Nitrospirales</taxon>
        <taxon>Nitrospiraceae</taxon>
        <taxon>Candidatus Nitrobium</taxon>
    </lineage>
</organism>
<dbReference type="Pfam" id="PF13411">
    <property type="entry name" value="MerR_1"/>
    <property type="match status" value="1"/>
</dbReference>
<feature type="domain" description="HTH merR-type" evidence="2">
    <location>
        <begin position="12"/>
        <end position="80"/>
    </location>
</feature>
<dbReference type="PANTHER" id="PTHR30204:SF58">
    <property type="entry name" value="HTH-TYPE TRANSCRIPTIONAL REGULATOR YFMP"/>
    <property type="match status" value="1"/>
</dbReference>
<reference evidence="3" key="1">
    <citation type="journal article" date="2021" name="bioRxiv">
        <title>Unraveling nitrogen, sulfur and carbon metabolic pathways and microbial community transcriptional responses to substrate deprivation and toxicity stresses in a bioreactor mimicking anoxic brackish coastal sediment conditions.</title>
        <authorList>
            <person name="Martins P.D."/>
            <person name="Echeveste M.J."/>
            <person name="Arshad A."/>
            <person name="Kurth J."/>
            <person name="Ouboter H."/>
            <person name="Jetten M.S.M."/>
            <person name="Welte C.U."/>
        </authorList>
    </citation>
    <scope>NUCLEOTIDE SEQUENCE</scope>
    <source>
        <strain evidence="3">MAG_39</strain>
    </source>
</reference>
<dbReference type="EMBL" id="JAIOIV010000051">
    <property type="protein sequence ID" value="MBZ0155863.1"/>
    <property type="molecule type" value="Genomic_DNA"/>
</dbReference>
<reference evidence="3" key="2">
    <citation type="submission" date="2021-08" db="EMBL/GenBank/DDBJ databases">
        <authorList>
            <person name="Dalcin Martins P."/>
        </authorList>
    </citation>
    <scope>NUCLEOTIDE SEQUENCE</scope>
    <source>
        <strain evidence="3">MAG_39</strain>
    </source>
</reference>
<dbReference type="AlphaFoldDB" id="A0A953J3Z1"/>
<gene>
    <name evidence="3" type="ORF">K8I29_06560</name>
</gene>
<evidence type="ECO:0000256" key="1">
    <source>
        <dbReference type="ARBA" id="ARBA00023125"/>
    </source>
</evidence>
<accession>A0A953J3Z1</accession>
<evidence type="ECO:0000259" key="2">
    <source>
        <dbReference type="PROSITE" id="PS50937"/>
    </source>
</evidence>
<proteinExistence type="predicted"/>
<comment type="caution">
    <text evidence="3">The sequence shown here is derived from an EMBL/GenBank/DDBJ whole genome shotgun (WGS) entry which is preliminary data.</text>
</comment>